<evidence type="ECO:0000256" key="3">
    <source>
        <dbReference type="ARBA" id="ARBA00023002"/>
    </source>
</evidence>
<comment type="similarity">
    <text evidence="1">Belongs to the short-chain dehydrogenases/reductases (SDR) family.</text>
</comment>
<dbReference type="Pfam" id="PF00106">
    <property type="entry name" value="adh_short"/>
    <property type="match status" value="1"/>
</dbReference>
<reference evidence="4 5" key="1">
    <citation type="journal article" date="2012" name="BMC Genomics">
        <title>Sequencing the genome of Marssonina brunnea reveals fungus-poplar co-evolution.</title>
        <authorList>
            <person name="Zhu S."/>
            <person name="Cao Y.-Z."/>
            <person name="Jiang C."/>
            <person name="Tan B.-Y."/>
            <person name="Wang Z."/>
            <person name="Feng S."/>
            <person name="Zhang L."/>
            <person name="Su X.-H."/>
            <person name="Brejova B."/>
            <person name="Vinar T."/>
            <person name="Xu M."/>
            <person name="Wang M.-X."/>
            <person name="Zhang S.-G."/>
            <person name="Huang M.-R."/>
            <person name="Wu R."/>
            <person name="Zhou Y."/>
        </authorList>
    </citation>
    <scope>NUCLEOTIDE SEQUENCE [LARGE SCALE GENOMIC DNA]</scope>
    <source>
        <strain evidence="4 5">MB_m1</strain>
    </source>
</reference>
<name>K1WQ23_MARBU</name>
<dbReference type="eggNOG" id="KOG1208">
    <property type="taxonomic scope" value="Eukaryota"/>
</dbReference>
<evidence type="ECO:0000313" key="4">
    <source>
        <dbReference type="EMBL" id="EKD19690.1"/>
    </source>
</evidence>
<organism evidence="4 5">
    <name type="scientific">Marssonina brunnea f. sp. multigermtubi (strain MB_m1)</name>
    <name type="common">Marssonina leaf spot fungus</name>
    <dbReference type="NCBI Taxonomy" id="1072389"/>
    <lineage>
        <taxon>Eukaryota</taxon>
        <taxon>Fungi</taxon>
        <taxon>Dikarya</taxon>
        <taxon>Ascomycota</taxon>
        <taxon>Pezizomycotina</taxon>
        <taxon>Leotiomycetes</taxon>
        <taxon>Helotiales</taxon>
        <taxon>Drepanopezizaceae</taxon>
        <taxon>Drepanopeziza</taxon>
    </lineage>
</organism>
<gene>
    <name evidence="4" type="ORF">MBM_01642</name>
</gene>
<dbReference type="InParanoid" id="K1WQ23"/>
<proteinExistence type="inferred from homology"/>
<accession>K1WQ23</accession>
<dbReference type="PRINTS" id="PR00081">
    <property type="entry name" value="GDHRDH"/>
</dbReference>
<dbReference type="SUPFAM" id="SSF51735">
    <property type="entry name" value="NAD(P)-binding Rossmann-fold domains"/>
    <property type="match status" value="1"/>
</dbReference>
<dbReference type="OrthoDB" id="191139at2759"/>
<keyword evidence="3" id="KW-0560">Oxidoreductase</keyword>
<evidence type="ECO:0000256" key="1">
    <source>
        <dbReference type="ARBA" id="ARBA00006484"/>
    </source>
</evidence>
<dbReference type="GO" id="GO:0016491">
    <property type="term" value="F:oxidoreductase activity"/>
    <property type="evidence" value="ECO:0007669"/>
    <property type="project" value="UniProtKB-KW"/>
</dbReference>
<dbReference type="PANTHER" id="PTHR24320">
    <property type="entry name" value="RETINOL DEHYDROGENASE"/>
    <property type="match status" value="1"/>
</dbReference>
<dbReference type="InterPro" id="IPR036291">
    <property type="entry name" value="NAD(P)-bd_dom_sf"/>
</dbReference>
<dbReference type="OMA" id="NEEGIWP"/>
<dbReference type="InterPro" id="IPR002347">
    <property type="entry name" value="SDR_fam"/>
</dbReference>
<dbReference type="PANTHER" id="PTHR24320:SF236">
    <property type="entry name" value="SHORT-CHAIN DEHYDROGENASE-RELATED"/>
    <property type="match status" value="1"/>
</dbReference>
<evidence type="ECO:0000313" key="5">
    <source>
        <dbReference type="Proteomes" id="UP000006753"/>
    </source>
</evidence>
<dbReference type="HOGENOM" id="CLU_010194_44_6_1"/>
<dbReference type="FunCoup" id="K1WQ23">
    <property type="interactions" value="236"/>
</dbReference>
<sequence length="322" mass="35123">MGNKFSQIFPPAAKFTERSLPDQSNKVFIVTGSSTGVGKELAQILYSHNAKVYIAARSQDRASQAIESIKALYPNSKGSLIYLHLDLDDLSTIKASADAFLAKEKRLDVLWNNAGVMVPPQGSKTVQGYEKQLGTNCVGPFLFTKLLLPLLKASARLNPPETTRVVWVSSSAAEISPKGGVDMGNLDYKVDKGAWHKYSVSKAGNLLHAQEFATRYGSDGIISVALNPGNLSSDLQRNLPGWQNAILQKFLYAPINGAYTELFAGVSPDVNMDHNGGWIIPFGRFGPLRADLEKSGKSKKDGGSGIAENFWEWTEEQIKPYL</sequence>
<dbReference type="Gene3D" id="3.40.50.720">
    <property type="entry name" value="NAD(P)-binding Rossmann-like Domain"/>
    <property type="match status" value="1"/>
</dbReference>
<keyword evidence="2" id="KW-0521">NADP</keyword>
<keyword evidence="5" id="KW-1185">Reference proteome</keyword>
<dbReference type="KEGG" id="mbe:MBM_01642"/>
<dbReference type="Proteomes" id="UP000006753">
    <property type="component" value="Unassembled WGS sequence"/>
</dbReference>
<protein>
    <submittedName>
        <fullName evidence="4">Short chain dehydrogenase reductase</fullName>
    </submittedName>
</protein>
<dbReference type="EMBL" id="JH921430">
    <property type="protein sequence ID" value="EKD19690.1"/>
    <property type="molecule type" value="Genomic_DNA"/>
</dbReference>
<dbReference type="AlphaFoldDB" id="K1WQ23"/>
<dbReference type="GeneID" id="18757577"/>
<dbReference type="RefSeq" id="XP_007289531.1">
    <property type="nucleotide sequence ID" value="XM_007289469.1"/>
</dbReference>
<evidence type="ECO:0000256" key="2">
    <source>
        <dbReference type="ARBA" id="ARBA00022857"/>
    </source>
</evidence>